<dbReference type="AlphaFoldDB" id="A0A6J4NEP4"/>
<dbReference type="GO" id="GO:0032131">
    <property type="term" value="F:alkylated DNA binding"/>
    <property type="evidence" value="ECO:0007669"/>
    <property type="project" value="TreeGrafter"/>
</dbReference>
<evidence type="ECO:0000313" key="3">
    <source>
        <dbReference type="EMBL" id="CAA9385357.1"/>
    </source>
</evidence>
<dbReference type="GO" id="GO:0006307">
    <property type="term" value="P:DNA alkylation repair"/>
    <property type="evidence" value="ECO:0007669"/>
    <property type="project" value="TreeGrafter"/>
</dbReference>
<dbReference type="GO" id="GO:0043916">
    <property type="term" value="F:DNA-7-methylguanine glycosylase activity"/>
    <property type="evidence" value="ECO:0007669"/>
    <property type="project" value="TreeGrafter"/>
</dbReference>
<dbReference type="SUPFAM" id="SSF48150">
    <property type="entry name" value="DNA-glycosylase"/>
    <property type="match status" value="1"/>
</dbReference>
<sequence>MLGDLDDPDGFDPSHPQLVAALRRHPHWRVPRTGLVFEAAVAAAIEQKVTGQEAFTGWRLLVRRHGEPAPGPLGEQGLMVLPSPQTIRRIPSWEWLAMHIDPARSATVLRVAGVAESLERTLLIEAAAAEVALRSVPGVGVWTAAEVRQRAHGDADAVSFGDYHVASSVGLALTGEPVDDLGMAQLLEEYRPHRYRVQRLVELSGVRAARRGPRMAPRRHLPAARIGR</sequence>
<dbReference type="GO" id="GO:0006285">
    <property type="term" value="P:base-excision repair, AP site formation"/>
    <property type="evidence" value="ECO:0007669"/>
    <property type="project" value="TreeGrafter"/>
</dbReference>
<keyword evidence="2" id="KW-0234">DNA repair</keyword>
<accession>A0A6J4NEP4</accession>
<dbReference type="GO" id="GO:0008725">
    <property type="term" value="F:DNA-3-methyladenine glycosylase activity"/>
    <property type="evidence" value="ECO:0007669"/>
    <property type="project" value="TreeGrafter"/>
</dbReference>
<proteinExistence type="predicted"/>
<reference evidence="3" key="1">
    <citation type="submission" date="2020-02" db="EMBL/GenBank/DDBJ databases">
        <authorList>
            <person name="Meier V. D."/>
        </authorList>
    </citation>
    <scope>NUCLEOTIDE SEQUENCE</scope>
    <source>
        <strain evidence="3">AVDCRST_MAG21</strain>
    </source>
</reference>
<dbReference type="InterPro" id="IPR011257">
    <property type="entry name" value="DNA_glycosylase"/>
</dbReference>
<keyword evidence="1" id="KW-0227">DNA damage</keyword>
<evidence type="ECO:0000256" key="2">
    <source>
        <dbReference type="ARBA" id="ARBA00023204"/>
    </source>
</evidence>
<organism evidence="3">
    <name type="scientific">uncultured Nocardioidaceae bacterium</name>
    <dbReference type="NCBI Taxonomy" id="253824"/>
    <lineage>
        <taxon>Bacteria</taxon>
        <taxon>Bacillati</taxon>
        <taxon>Actinomycetota</taxon>
        <taxon>Actinomycetes</taxon>
        <taxon>Propionibacteriales</taxon>
        <taxon>Nocardioidaceae</taxon>
        <taxon>environmental samples</taxon>
    </lineage>
</organism>
<evidence type="ECO:0008006" key="4">
    <source>
        <dbReference type="Google" id="ProtNLM"/>
    </source>
</evidence>
<protein>
    <recommendedName>
        <fullName evidence="4">3-methyladenine DNA glycosylase</fullName>
    </recommendedName>
</protein>
<dbReference type="GO" id="GO:0032993">
    <property type="term" value="C:protein-DNA complex"/>
    <property type="evidence" value="ECO:0007669"/>
    <property type="project" value="TreeGrafter"/>
</dbReference>
<dbReference type="InterPro" id="IPR051912">
    <property type="entry name" value="Alkylbase_DNA_Glycosylase/TA"/>
</dbReference>
<dbReference type="Gene3D" id="1.10.340.30">
    <property type="entry name" value="Hypothetical protein, domain 2"/>
    <property type="match status" value="1"/>
</dbReference>
<gene>
    <name evidence="3" type="ORF">AVDCRST_MAG21-1965</name>
</gene>
<name>A0A6J4NEP4_9ACTN</name>
<dbReference type="EMBL" id="CADCUL010000174">
    <property type="protein sequence ID" value="CAA9385357.1"/>
    <property type="molecule type" value="Genomic_DNA"/>
</dbReference>
<evidence type="ECO:0000256" key="1">
    <source>
        <dbReference type="ARBA" id="ARBA00022763"/>
    </source>
</evidence>
<dbReference type="PANTHER" id="PTHR43003:SF6">
    <property type="entry name" value="DNA GLYCOSYLASE"/>
    <property type="match status" value="1"/>
</dbReference>
<dbReference type="PANTHER" id="PTHR43003">
    <property type="entry name" value="DNA-3-METHYLADENINE GLYCOSYLASE"/>
    <property type="match status" value="1"/>
</dbReference>
<dbReference type="GO" id="GO:0005737">
    <property type="term" value="C:cytoplasm"/>
    <property type="evidence" value="ECO:0007669"/>
    <property type="project" value="TreeGrafter"/>
</dbReference>